<accession>A0AAJ0HE92</accession>
<evidence type="ECO:0000256" key="6">
    <source>
        <dbReference type="ARBA" id="ARBA00023180"/>
    </source>
</evidence>
<evidence type="ECO:0000256" key="2">
    <source>
        <dbReference type="ARBA" id="ARBA00022692"/>
    </source>
</evidence>
<proteinExistence type="inferred from homology"/>
<keyword evidence="4" id="KW-0843">Virulence</keyword>
<keyword evidence="2" id="KW-0812">Transmembrane</keyword>
<dbReference type="InterPro" id="IPR021765">
    <property type="entry name" value="UstYa-like"/>
</dbReference>
<comment type="similarity">
    <text evidence="7">Belongs to the ustYa family.</text>
</comment>
<dbReference type="PANTHER" id="PTHR33365">
    <property type="entry name" value="YALI0B05434P"/>
    <property type="match status" value="1"/>
</dbReference>
<evidence type="ECO:0000256" key="5">
    <source>
        <dbReference type="ARBA" id="ARBA00023136"/>
    </source>
</evidence>
<feature type="compositionally biased region" description="Basic and acidic residues" evidence="8">
    <location>
        <begin position="269"/>
        <end position="278"/>
    </location>
</feature>
<comment type="subcellular location">
    <subcellularLocation>
        <location evidence="1">Membrane</location>
        <topology evidence="1">Single-pass membrane protein</topology>
    </subcellularLocation>
</comment>
<evidence type="ECO:0000256" key="8">
    <source>
        <dbReference type="SAM" id="MobiDB-lite"/>
    </source>
</evidence>
<feature type="region of interest" description="Disordered" evidence="8">
    <location>
        <begin position="256"/>
        <end position="278"/>
    </location>
</feature>
<dbReference type="Proteomes" id="UP001275084">
    <property type="component" value="Unassembled WGS sequence"/>
</dbReference>
<evidence type="ECO:0000256" key="7">
    <source>
        <dbReference type="ARBA" id="ARBA00035112"/>
    </source>
</evidence>
<gene>
    <name evidence="9" type="ORF">B0T25DRAFT_481231</name>
</gene>
<evidence type="ECO:0000313" key="10">
    <source>
        <dbReference type="Proteomes" id="UP001275084"/>
    </source>
</evidence>
<dbReference type="Pfam" id="PF11807">
    <property type="entry name" value="UstYa"/>
    <property type="match status" value="1"/>
</dbReference>
<evidence type="ECO:0000256" key="4">
    <source>
        <dbReference type="ARBA" id="ARBA00023026"/>
    </source>
</evidence>
<dbReference type="GO" id="GO:0016020">
    <property type="term" value="C:membrane"/>
    <property type="evidence" value="ECO:0007669"/>
    <property type="project" value="UniProtKB-SubCell"/>
</dbReference>
<evidence type="ECO:0000256" key="1">
    <source>
        <dbReference type="ARBA" id="ARBA00004167"/>
    </source>
</evidence>
<dbReference type="EMBL" id="JAUIQD010000005">
    <property type="protein sequence ID" value="KAK3348905.1"/>
    <property type="molecule type" value="Genomic_DNA"/>
</dbReference>
<evidence type="ECO:0000313" key="9">
    <source>
        <dbReference type="EMBL" id="KAK3348905.1"/>
    </source>
</evidence>
<evidence type="ECO:0000256" key="3">
    <source>
        <dbReference type="ARBA" id="ARBA00022989"/>
    </source>
</evidence>
<dbReference type="GO" id="GO:0043386">
    <property type="term" value="P:mycotoxin biosynthetic process"/>
    <property type="evidence" value="ECO:0007669"/>
    <property type="project" value="InterPro"/>
</dbReference>
<keyword evidence="3" id="KW-1133">Transmembrane helix</keyword>
<keyword evidence="5" id="KW-0472">Membrane</keyword>
<dbReference type="PANTHER" id="PTHR33365:SF14">
    <property type="entry name" value="TAT PATHWAY SIGNAL SEQUENCE"/>
    <property type="match status" value="1"/>
</dbReference>
<keyword evidence="6" id="KW-0325">Glycoprotein</keyword>
<protein>
    <submittedName>
        <fullName evidence="9">Uncharacterized protein</fullName>
    </submittedName>
</protein>
<name>A0AAJ0HE92_9PEZI</name>
<sequence>MEMERGSEGATPLLEPDLPARIGKIAFPPSKNSPGKLLLLFNIFWTLTLLYLTRSFSTDCNPISVPSPLLQAIDQRLEMRTMSGSIHDDGSIFRQGPSDEVDKAWAWVAFDDYELINVTEADIIASGKDPTTRVRWDPSIDSYPAQIEFAHQIHCLDVVRKEIWGERYFGNTKYTLKARRRMHRQHTMHCLHMLLQNLMCNLDLGIVTHDWIPGNTNMESSPFPRPFADFSTKKMCPNFGPAADWVHKNAVRKGDKTFSELTPPPGVRVAERNDSYWP</sequence>
<keyword evidence="10" id="KW-1185">Reference proteome</keyword>
<organism evidence="9 10">
    <name type="scientific">Lasiosphaeria hispida</name>
    <dbReference type="NCBI Taxonomy" id="260671"/>
    <lineage>
        <taxon>Eukaryota</taxon>
        <taxon>Fungi</taxon>
        <taxon>Dikarya</taxon>
        <taxon>Ascomycota</taxon>
        <taxon>Pezizomycotina</taxon>
        <taxon>Sordariomycetes</taxon>
        <taxon>Sordariomycetidae</taxon>
        <taxon>Sordariales</taxon>
        <taxon>Lasiosphaeriaceae</taxon>
        <taxon>Lasiosphaeria</taxon>
    </lineage>
</organism>
<comment type="caution">
    <text evidence="9">The sequence shown here is derived from an EMBL/GenBank/DDBJ whole genome shotgun (WGS) entry which is preliminary data.</text>
</comment>
<reference evidence="9" key="1">
    <citation type="journal article" date="2023" name="Mol. Phylogenet. Evol.">
        <title>Genome-scale phylogeny and comparative genomics of the fungal order Sordariales.</title>
        <authorList>
            <person name="Hensen N."/>
            <person name="Bonometti L."/>
            <person name="Westerberg I."/>
            <person name="Brannstrom I.O."/>
            <person name="Guillou S."/>
            <person name="Cros-Aarteil S."/>
            <person name="Calhoun S."/>
            <person name="Haridas S."/>
            <person name="Kuo A."/>
            <person name="Mondo S."/>
            <person name="Pangilinan J."/>
            <person name="Riley R."/>
            <person name="LaButti K."/>
            <person name="Andreopoulos B."/>
            <person name="Lipzen A."/>
            <person name="Chen C."/>
            <person name="Yan M."/>
            <person name="Daum C."/>
            <person name="Ng V."/>
            <person name="Clum A."/>
            <person name="Steindorff A."/>
            <person name="Ohm R.A."/>
            <person name="Martin F."/>
            <person name="Silar P."/>
            <person name="Natvig D.O."/>
            <person name="Lalanne C."/>
            <person name="Gautier V."/>
            <person name="Ament-Velasquez S.L."/>
            <person name="Kruys A."/>
            <person name="Hutchinson M.I."/>
            <person name="Powell A.J."/>
            <person name="Barry K."/>
            <person name="Miller A.N."/>
            <person name="Grigoriev I.V."/>
            <person name="Debuchy R."/>
            <person name="Gladieux P."/>
            <person name="Hiltunen Thoren M."/>
            <person name="Johannesson H."/>
        </authorList>
    </citation>
    <scope>NUCLEOTIDE SEQUENCE</scope>
    <source>
        <strain evidence="9">CBS 955.72</strain>
    </source>
</reference>
<dbReference type="AlphaFoldDB" id="A0AAJ0HE92"/>
<reference evidence="9" key="2">
    <citation type="submission" date="2023-06" db="EMBL/GenBank/DDBJ databases">
        <authorList>
            <consortium name="Lawrence Berkeley National Laboratory"/>
            <person name="Haridas S."/>
            <person name="Hensen N."/>
            <person name="Bonometti L."/>
            <person name="Westerberg I."/>
            <person name="Brannstrom I.O."/>
            <person name="Guillou S."/>
            <person name="Cros-Aarteil S."/>
            <person name="Calhoun S."/>
            <person name="Kuo A."/>
            <person name="Mondo S."/>
            <person name="Pangilinan J."/>
            <person name="Riley R."/>
            <person name="Labutti K."/>
            <person name="Andreopoulos B."/>
            <person name="Lipzen A."/>
            <person name="Chen C."/>
            <person name="Yanf M."/>
            <person name="Daum C."/>
            <person name="Ng V."/>
            <person name="Clum A."/>
            <person name="Steindorff A."/>
            <person name="Ohm R."/>
            <person name="Martin F."/>
            <person name="Silar P."/>
            <person name="Natvig D."/>
            <person name="Lalanne C."/>
            <person name="Gautier V."/>
            <person name="Ament-Velasquez S.L."/>
            <person name="Kruys A."/>
            <person name="Hutchinson M.I."/>
            <person name="Powell A.J."/>
            <person name="Barry K."/>
            <person name="Miller A.N."/>
            <person name="Grigoriev I.V."/>
            <person name="Debuchy R."/>
            <person name="Gladieux P."/>
            <person name="Thoren M.H."/>
            <person name="Johannesson H."/>
        </authorList>
    </citation>
    <scope>NUCLEOTIDE SEQUENCE</scope>
    <source>
        <strain evidence="9">CBS 955.72</strain>
    </source>
</reference>